<feature type="region of interest" description="Disordered" evidence="2">
    <location>
        <begin position="1"/>
        <end position="55"/>
    </location>
</feature>
<feature type="compositionally biased region" description="Low complexity" evidence="2">
    <location>
        <begin position="29"/>
        <end position="44"/>
    </location>
</feature>
<reference evidence="3 4" key="1">
    <citation type="journal article" date="2019" name="Int. J. Syst. Evol. Microbiol.">
        <title>The Global Catalogue of Microorganisms (GCM) 10K type strain sequencing project: providing services to taxonomists for standard genome sequencing and annotation.</title>
        <authorList>
            <consortium name="The Broad Institute Genomics Platform"/>
            <consortium name="The Broad Institute Genome Sequencing Center for Infectious Disease"/>
            <person name="Wu L."/>
            <person name="Ma J."/>
        </authorList>
    </citation>
    <scope>NUCLEOTIDE SEQUENCE [LARGE SCALE GENOMIC DNA]</scope>
    <source>
        <strain evidence="3 4">CGMCC 1.12230</strain>
    </source>
</reference>
<evidence type="ECO:0000256" key="1">
    <source>
        <dbReference type="SAM" id="Coils"/>
    </source>
</evidence>
<protein>
    <submittedName>
        <fullName evidence="3">Uncharacterized protein</fullName>
    </submittedName>
</protein>
<keyword evidence="4" id="KW-1185">Reference proteome</keyword>
<feature type="compositionally biased region" description="Low complexity" evidence="2">
    <location>
        <begin position="98"/>
        <end position="109"/>
    </location>
</feature>
<organism evidence="3 4">
    <name type="scientific">Haloarchaeobius amylolyticus</name>
    <dbReference type="NCBI Taxonomy" id="1198296"/>
    <lineage>
        <taxon>Archaea</taxon>
        <taxon>Methanobacteriati</taxon>
        <taxon>Methanobacteriota</taxon>
        <taxon>Stenosarchaea group</taxon>
        <taxon>Halobacteria</taxon>
        <taxon>Halobacteriales</taxon>
        <taxon>Halorubellaceae</taxon>
        <taxon>Haloarchaeobius</taxon>
    </lineage>
</organism>
<evidence type="ECO:0000256" key="2">
    <source>
        <dbReference type="SAM" id="MobiDB-lite"/>
    </source>
</evidence>
<sequence length="117" mass="13519">MSVEQRGPDPIHPADERRRLTRPTPVAGSSYRQRSSSHQSSAVSDRQELPLSYRIERTQHQVRIATLERALEASERRRQAIVDQYERLLAERTDTTDSSPCESPSQSRSVLTWLFDR</sequence>
<gene>
    <name evidence="3" type="ORF">ACFR99_18265</name>
</gene>
<name>A0ABD6BL64_9EURY</name>
<feature type="region of interest" description="Disordered" evidence="2">
    <location>
        <begin position="91"/>
        <end position="111"/>
    </location>
</feature>
<dbReference type="RefSeq" id="WP_390290511.1">
    <property type="nucleotide sequence ID" value="NZ_JBHUDI010000011.1"/>
</dbReference>
<dbReference type="AlphaFoldDB" id="A0ABD6BL64"/>
<feature type="compositionally biased region" description="Basic and acidic residues" evidence="2">
    <location>
        <begin position="1"/>
        <end position="18"/>
    </location>
</feature>
<feature type="coiled-coil region" evidence="1">
    <location>
        <begin position="57"/>
        <end position="91"/>
    </location>
</feature>
<proteinExistence type="predicted"/>
<accession>A0ABD6BL64</accession>
<dbReference type="Proteomes" id="UP001597076">
    <property type="component" value="Unassembled WGS sequence"/>
</dbReference>
<evidence type="ECO:0000313" key="3">
    <source>
        <dbReference type="EMBL" id="MFD1565485.1"/>
    </source>
</evidence>
<comment type="caution">
    <text evidence="3">The sequence shown here is derived from an EMBL/GenBank/DDBJ whole genome shotgun (WGS) entry which is preliminary data.</text>
</comment>
<keyword evidence="1" id="KW-0175">Coiled coil</keyword>
<dbReference type="EMBL" id="JBHUDI010000011">
    <property type="protein sequence ID" value="MFD1565485.1"/>
    <property type="molecule type" value="Genomic_DNA"/>
</dbReference>
<evidence type="ECO:0000313" key="4">
    <source>
        <dbReference type="Proteomes" id="UP001597076"/>
    </source>
</evidence>